<evidence type="ECO:0000313" key="2">
    <source>
        <dbReference type="EMBL" id="NMG26623.1"/>
    </source>
</evidence>
<sequence>MRATKEEKRERERKKREEWDKEIARLYAKQNERKPDPKVERINARNAETLHKAHATMRGSEFRSWYEATTGEPVSEFLEKHCISREAFSEKFSGMGITQIEWTRMAIERVTQSNPWTNPETRQFWVEKIATAKPSERRRFLLRLATPRWANREKVEAIYRERERIIAETGTPHDVDHIVPIVHTHVCGLHCEFNLRIISSFDNRSKSNVFNGIRARQVRAPKQA</sequence>
<dbReference type="Proteomes" id="UP000615989">
    <property type="component" value="Unassembled WGS sequence"/>
</dbReference>
<dbReference type="RefSeq" id="WP_169119941.1">
    <property type="nucleotide sequence ID" value="NZ_WTVG02000039.1"/>
</dbReference>
<feature type="coiled-coil region" evidence="1">
    <location>
        <begin position="2"/>
        <end position="29"/>
    </location>
</feature>
<gene>
    <name evidence="2" type="ORF">GO606_18290</name>
</gene>
<name>A0ABX1PPU7_9RHOO</name>
<evidence type="ECO:0000256" key="1">
    <source>
        <dbReference type="SAM" id="Coils"/>
    </source>
</evidence>
<evidence type="ECO:0008006" key="4">
    <source>
        <dbReference type="Google" id="ProtNLM"/>
    </source>
</evidence>
<proteinExistence type="predicted"/>
<keyword evidence="1" id="KW-0175">Coiled coil</keyword>
<dbReference type="EMBL" id="WTVG01000080">
    <property type="protein sequence ID" value="NMG26623.1"/>
    <property type="molecule type" value="Genomic_DNA"/>
</dbReference>
<accession>A0ABX1PPU7</accession>
<organism evidence="2 3">
    <name type="scientific">Aromatoleum anaerobium</name>
    <dbReference type="NCBI Taxonomy" id="182180"/>
    <lineage>
        <taxon>Bacteria</taxon>
        <taxon>Pseudomonadati</taxon>
        <taxon>Pseudomonadota</taxon>
        <taxon>Betaproteobacteria</taxon>
        <taxon>Rhodocyclales</taxon>
        <taxon>Rhodocyclaceae</taxon>
        <taxon>Aromatoleum</taxon>
    </lineage>
</organism>
<keyword evidence="3" id="KW-1185">Reference proteome</keyword>
<evidence type="ECO:0000313" key="3">
    <source>
        <dbReference type="Proteomes" id="UP000615989"/>
    </source>
</evidence>
<protein>
    <recommendedName>
        <fullName evidence="4">HNH nuclease domain-containing protein</fullName>
    </recommendedName>
</protein>
<reference evidence="2" key="1">
    <citation type="submission" date="2019-12" db="EMBL/GenBank/DDBJ databases">
        <title>Comparative genomics gives insights into the taxonomy of the Azoarcus-Aromatoleum group and reveals separate origins of nif in the plant-associated Azoarcus and non-plant-associated Aromatoleum sub-groups.</title>
        <authorList>
            <person name="Lafos M."/>
            <person name="Maluk M."/>
            <person name="Batista M."/>
            <person name="Junghare M."/>
            <person name="Carmona M."/>
            <person name="Faoro H."/>
            <person name="Cruz L.M."/>
            <person name="Battistoni F."/>
            <person name="De Souza E."/>
            <person name="Pedrosa F."/>
            <person name="Chen W.-M."/>
            <person name="Poole P.S."/>
            <person name="Dixon R.A."/>
            <person name="James E.K."/>
        </authorList>
    </citation>
    <scope>NUCLEOTIDE SEQUENCE</scope>
    <source>
        <strain evidence="2">LuFRes1</strain>
    </source>
</reference>
<comment type="caution">
    <text evidence="2">The sequence shown here is derived from an EMBL/GenBank/DDBJ whole genome shotgun (WGS) entry which is preliminary data.</text>
</comment>